<dbReference type="NCBIfam" id="TIGR01635">
    <property type="entry name" value="tail_comp_S"/>
    <property type="match status" value="1"/>
</dbReference>
<evidence type="ECO:0000313" key="2">
    <source>
        <dbReference type="Proteomes" id="UP000251823"/>
    </source>
</evidence>
<dbReference type="Pfam" id="PF05069">
    <property type="entry name" value="Phage_tail_S"/>
    <property type="match status" value="1"/>
</dbReference>
<dbReference type="Proteomes" id="UP000251823">
    <property type="component" value="Chromosome"/>
</dbReference>
<dbReference type="InterPro" id="IPR006522">
    <property type="entry name" value="Phage_virion_morphogenesis"/>
</dbReference>
<dbReference type="GeneID" id="48599123"/>
<gene>
    <name evidence="1" type="ORF">DRF63_04955</name>
</gene>
<protein>
    <submittedName>
        <fullName evidence="1">Phage virion morphogenesis protein</fullName>
    </submittedName>
</protein>
<dbReference type="RefSeq" id="WP_005597511.1">
    <property type="nucleotide sequence ID" value="NZ_CBDBTE010000017.1"/>
</dbReference>
<dbReference type="EMBL" id="CP030753">
    <property type="protein sequence ID" value="AXA21407.1"/>
    <property type="molecule type" value="Genomic_DNA"/>
</dbReference>
<keyword evidence="2" id="KW-1185">Reference proteome</keyword>
<proteinExistence type="predicted"/>
<reference evidence="1 2" key="1">
    <citation type="journal article" date="2018" name="Int J Genomics">
        <title>Comparative Genomics of the First and Complete Genome of "Actinobacillus porcitonsillarum" Supports the Novel Species Hypothesis.</title>
        <authorList>
            <person name="Dona V."/>
            <person name="Perreten V."/>
        </authorList>
    </citation>
    <scope>NUCLEOTIDE SEQUENCE [LARGE SCALE GENOMIC DNA]</scope>
    <source>
        <strain evidence="1 2">S4074</strain>
    </source>
</reference>
<accession>A0ABM6X4G2</accession>
<sequence length="163" mass="18340">MSGVKVEINTQQLTTILNKAVQTLANPKAMFGEMGETLLEIHSIRFTQQQAPDGTPWQPLADWYKDSKKYNQDKILTLHGDLRGTLRYQADNHGVIFGSDRPYAAIHQFGGTIKPKNKKILKLGTSYARSIIIPARPWLGISADNEQRLIEIARNHLENAFNA</sequence>
<reference evidence="2" key="2">
    <citation type="submission" date="2018-06" db="EMBL/GenBank/DDBJ databases">
        <title>Complete genome sequence of Actinobacillus pleuropneumoniae serotype 1 strain S4074 obtained by Oxford Nanopore and Illumina sequencing technologies.</title>
        <authorList>
            <person name="Dona V."/>
            <person name="Perreten V."/>
        </authorList>
    </citation>
    <scope>NUCLEOTIDE SEQUENCE [LARGE SCALE GENOMIC DNA]</scope>
    <source>
        <strain evidence="2">S4074</strain>
    </source>
</reference>
<organism evidence="1 2">
    <name type="scientific">Actinobacillus pleuropneumoniae</name>
    <name type="common">Haemophilus pleuropneumoniae</name>
    <dbReference type="NCBI Taxonomy" id="715"/>
    <lineage>
        <taxon>Bacteria</taxon>
        <taxon>Pseudomonadati</taxon>
        <taxon>Pseudomonadota</taxon>
        <taxon>Gammaproteobacteria</taxon>
        <taxon>Pasteurellales</taxon>
        <taxon>Pasteurellaceae</taxon>
        <taxon>Actinobacillus</taxon>
    </lineage>
</organism>
<name>A0ABM6X4G2_ACTPL</name>
<evidence type="ECO:0000313" key="1">
    <source>
        <dbReference type="EMBL" id="AXA21407.1"/>
    </source>
</evidence>